<dbReference type="Proteomes" id="UP000286715">
    <property type="component" value="Unassembled WGS sequence"/>
</dbReference>
<dbReference type="EMBL" id="BHZE01000003">
    <property type="protein sequence ID" value="GCD77059.1"/>
    <property type="molecule type" value="Genomic_DNA"/>
</dbReference>
<dbReference type="InterPro" id="IPR058245">
    <property type="entry name" value="NreC/VraR/RcsB-like_REC"/>
</dbReference>
<sequence length="215" mass="24517">MIKLALVDDKRINIQSLIDRIRHSPDFQIVFTASDGEDFLEKCKLAKDLPDVVFMDIDMPVMNGIEAVSIASELYPSIKFIMLTVFDDDDKIFEAIKSGAVGYLLKEESADKLIQHVRDVVEFGVVPMSPRIARKTLQLLSRAHVEVVKNKEDVLSEREVDILRHLINGLDYRQISERLFISPNTVRTHISNIYKKLHVNNKAQAIKIAYKKGIV</sequence>
<dbReference type="InterPro" id="IPR001789">
    <property type="entry name" value="Sig_transdc_resp-reg_receiver"/>
</dbReference>
<keyword evidence="1 3" id="KW-0597">Phosphoprotein</keyword>
<evidence type="ECO:0000256" key="3">
    <source>
        <dbReference type="PROSITE-ProRule" id="PRU00169"/>
    </source>
</evidence>
<dbReference type="SMART" id="SM00421">
    <property type="entry name" value="HTH_LUXR"/>
    <property type="match status" value="1"/>
</dbReference>
<dbReference type="PANTHER" id="PTHR43214">
    <property type="entry name" value="TWO-COMPONENT RESPONSE REGULATOR"/>
    <property type="match status" value="1"/>
</dbReference>
<organism evidence="6 7">
    <name type="scientific">Thermaurantimonas aggregans</name>
    <dbReference type="NCBI Taxonomy" id="2173829"/>
    <lineage>
        <taxon>Bacteria</taxon>
        <taxon>Pseudomonadati</taxon>
        <taxon>Bacteroidota</taxon>
        <taxon>Flavobacteriia</taxon>
        <taxon>Flavobacteriales</taxon>
        <taxon>Schleiferiaceae</taxon>
        <taxon>Thermaurantimonas</taxon>
    </lineage>
</organism>
<feature type="domain" description="HTH luxR-type" evidence="4">
    <location>
        <begin position="148"/>
        <end position="213"/>
    </location>
</feature>
<dbReference type="Pfam" id="PF00072">
    <property type="entry name" value="Response_reg"/>
    <property type="match status" value="1"/>
</dbReference>
<evidence type="ECO:0000256" key="1">
    <source>
        <dbReference type="ARBA" id="ARBA00022553"/>
    </source>
</evidence>
<proteinExistence type="predicted"/>
<comment type="caution">
    <text evidence="6">The sequence shown here is derived from an EMBL/GenBank/DDBJ whole genome shotgun (WGS) entry which is preliminary data.</text>
</comment>
<protein>
    <submittedName>
        <fullName evidence="6">DNA-binding response regulator</fullName>
    </submittedName>
</protein>
<dbReference type="InterPro" id="IPR016032">
    <property type="entry name" value="Sig_transdc_resp-reg_C-effctor"/>
</dbReference>
<evidence type="ECO:0000313" key="6">
    <source>
        <dbReference type="EMBL" id="GCD77059.1"/>
    </source>
</evidence>
<dbReference type="PROSITE" id="PS50043">
    <property type="entry name" value="HTH_LUXR_2"/>
    <property type="match status" value="1"/>
</dbReference>
<feature type="domain" description="Response regulatory" evidence="5">
    <location>
        <begin position="3"/>
        <end position="121"/>
    </location>
</feature>
<dbReference type="PRINTS" id="PR00038">
    <property type="entry name" value="HTHLUXR"/>
</dbReference>
<dbReference type="InterPro" id="IPR039420">
    <property type="entry name" value="WalR-like"/>
</dbReference>
<dbReference type="InterPro" id="IPR011006">
    <property type="entry name" value="CheY-like_superfamily"/>
</dbReference>
<dbReference type="Gene3D" id="3.40.50.2300">
    <property type="match status" value="1"/>
</dbReference>
<dbReference type="PROSITE" id="PS00622">
    <property type="entry name" value="HTH_LUXR_1"/>
    <property type="match status" value="1"/>
</dbReference>
<evidence type="ECO:0000256" key="2">
    <source>
        <dbReference type="ARBA" id="ARBA00023125"/>
    </source>
</evidence>
<reference evidence="6 7" key="1">
    <citation type="submission" date="2018-11" db="EMBL/GenBank/DDBJ databases">
        <title>Schleiferia aggregans sp. nov., a moderately thermophilic heterotrophic bacterium isolated from microbial mats at a terrestrial hot spring.</title>
        <authorList>
            <person name="Iino T."/>
            <person name="Ohkuma M."/>
            <person name="Haruta S."/>
        </authorList>
    </citation>
    <scope>NUCLEOTIDE SEQUENCE [LARGE SCALE GENOMIC DNA]</scope>
    <source>
        <strain evidence="6 7">LA</strain>
    </source>
</reference>
<evidence type="ECO:0000259" key="5">
    <source>
        <dbReference type="PROSITE" id="PS50110"/>
    </source>
</evidence>
<feature type="modified residue" description="4-aspartylphosphate" evidence="3">
    <location>
        <position position="56"/>
    </location>
</feature>
<dbReference type="SUPFAM" id="SSF52172">
    <property type="entry name" value="CheY-like"/>
    <property type="match status" value="1"/>
</dbReference>
<dbReference type="GO" id="GO:0006355">
    <property type="term" value="P:regulation of DNA-templated transcription"/>
    <property type="evidence" value="ECO:0007669"/>
    <property type="project" value="InterPro"/>
</dbReference>
<dbReference type="CDD" id="cd06170">
    <property type="entry name" value="LuxR_C_like"/>
    <property type="match status" value="1"/>
</dbReference>
<evidence type="ECO:0000313" key="7">
    <source>
        <dbReference type="Proteomes" id="UP000286715"/>
    </source>
</evidence>
<dbReference type="GO" id="GO:0003677">
    <property type="term" value="F:DNA binding"/>
    <property type="evidence" value="ECO:0007669"/>
    <property type="project" value="UniProtKB-KW"/>
</dbReference>
<dbReference type="SUPFAM" id="SSF46894">
    <property type="entry name" value="C-terminal effector domain of the bipartite response regulators"/>
    <property type="match status" value="1"/>
</dbReference>
<evidence type="ECO:0000259" key="4">
    <source>
        <dbReference type="PROSITE" id="PS50043"/>
    </source>
</evidence>
<dbReference type="PROSITE" id="PS50110">
    <property type="entry name" value="RESPONSE_REGULATORY"/>
    <property type="match status" value="1"/>
</dbReference>
<dbReference type="InterPro" id="IPR000792">
    <property type="entry name" value="Tscrpt_reg_LuxR_C"/>
</dbReference>
<dbReference type="Pfam" id="PF00196">
    <property type="entry name" value="GerE"/>
    <property type="match status" value="1"/>
</dbReference>
<dbReference type="OrthoDB" id="9797341at2"/>
<gene>
    <name evidence="6" type="ORF">JCM31826_05410</name>
</gene>
<name>A0A401XJ55_9FLAO</name>
<dbReference type="CDD" id="cd17535">
    <property type="entry name" value="REC_NarL-like"/>
    <property type="match status" value="1"/>
</dbReference>
<dbReference type="AlphaFoldDB" id="A0A401XJ55"/>
<dbReference type="RefSeq" id="WP_124397112.1">
    <property type="nucleotide sequence ID" value="NZ_BHZE01000003.1"/>
</dbReference>
<dbReference type="GO" id="GO:0000160">
    <property type="term" value="P:phosphorelay signal transduction system"/>
    <property type="evidence" value="ECO:0007669"/>
    <property type="project" value="InterPro"/>
</dbReference>
<dbReference type="SMART" id="SM00448">
    <property type="entry name" value="REC"/>
    <property type="match status" value="1"/>
</dbReference>
<keyword evidence="7" id="KW-1185">Reference proteome</keyword>
<accession>A0A401XJ55</accession>
<keyword evidence="2 6" id="KW-0238">DNA-binding</keyword>
<dbReference type="PANTHER" id="PTHR43214:SF43">
    <property type="entry name" value="TWO-COMPONENT RESPONSE REGULATOR"/>
    <property type="match status" value="1"/>
</dbReference>